<dbReference type="AlphaFoldDB" id="A0A1J9RI38"/>
<dbReference type="EMBL" id="LGTZ01000078">
    <property type="protein sequence ID" value="OJD27644.1"/>
    <property type="molecule type" value="Genomic_DNA"/>
</dbReference>
<keyword evidence="3" id="KW-1185">Reference proteome</keyword>
<comment type="caution">
    <text evidence="2">The sequence shown here is derived from an EMBL/GenBank/DDBJ whole genome shotgun (WGS) entry which is preliminary data.</text>
</comment>
<evidence type="ECO:0000313" key="3">
    <source>
        <dbReference type="Proteomes" id="UP000242791"/>
    </source>
</evidence>
<organism evidence="2 3">
    <name type="scientific">Blastomyces percursus</name>
    <dbReference type="NCBI Taxonomy" id="1658174"/>
    <lineage>
        <taxon>Eukaryota</taxon>
        <taxon>Fungi</taxon>
        <taxon>Dikarya</taxon>
        <taxon>Ascomycota</taxon>
        <taxon>Pezizomycotina</taxon>
        <taxon>Eurotiomycetes</taxon>
        <taxon>Eurotiomycetidae</taxon>
        <taxon>Onygenales</taxon>
        <taxon>Ajellomycetaceae</taxon>
        <taxon>Blastomyces</taxon>
    </lineage>
</organism>
<evidence type="ECO:0000256" key="1">
    <source>
        <dbReference type="SAM" id="MobiDB-lite"/>
    </source>
</evidence>
<dbReference type="OrthoDB" id="4369213at2759"/>
<dbReference type="VEuPathDB" id="FungiDB:ACJ73_00953"/>
<dbReference type="Proteomes" id="UP000242791">
    <property type="component" value="Unassembled WGS sequence"/>
</dbReference>
<feature type="compositionally biased region" description="Polar residues" evidence="1">
    <location>
        <begin position="87"/>
        <end position="98"/>
    </location>
</feature>
<accession>A0A1J9RI38</accession>
<evidence type="ECO:0000313" key="2">
    <source>
        <dbReference type="EMBL" id="OJD27644.1"/>
    </source>
</evidence>
<proteinExistence type="predicted"/>
<gene>
    <name evidence="2" type="ORF">ACJ73_00953</name>
</gene>
<protein>
    <submittedName>
        <fullName evidence="2">Uncharacterized protein</fullName>
    </submittedName>
</protein>
<sequence length="196" mass="21825">MALLEQEVNELRAANTKHKRKREKSRTWIAQEGALGVEEGLDRVQKVNEWEQGGVKTAESQPRKRAAPRCSVCGIIGHTALDDENPSWKNKPNGTNASLPDPRGYIPGTDHIPGNVILRGLEGDFCCRIIADWIPLPSLGFWSASPRDANLERKLLQGRLSNIRCALLNDDWANLHLTLGNCSLRVMVDQPFELAI</sequence>
<name>A0A1J9RI38_9EURO</name>
<feature type="region of interest" description="Disordered" evidence="1">
    <location>
        <begin position="83"/>
        <end position="102"/>
    </location>
</feature>
<reference evidence="2 3" key="1">
    <citation type="submission" date="2015-08" db="EMBL/GenBank/DDBJ databases">
        <title>Emmonsia species relationships and genome sequence.</title>
        <authorList>
            <person name="Cuomo C.A."/>
            <person name="Schwartz I.S."/>
            <person name="Kenyon C."/>
            <person name="De Hoog G.S."/>
            <person name="Govender N.P."/>
            <person name="Botha A."/>
            <person name="Moreno L."/>
            <person name="De Vries M."/>
            <person name="Munoz J.F."/>
            <person name="Stielow J.B."/>
        </authorList>
    </citation>
    <scope>NUCLEOTIDE SEQUENCE [LARGE SCALE GENOMIC DNA]</scope>
    <source>
        <strain evidence="2 3">EI222</strain>
    </source>
</reference>